<keyword evidence="8" id="KW-1185">Reference proteome</keyword>
<evidence type="ECO:0000256" key="3">
    <source>
        <dbReference type="PIRSR" id="PIRSR000137-1"/>
    </source>
</evidence>
<feature type="domain" description="Glucose-methanol-choline oxidoreductase N-terminal" evidence="6">
    <location>
        <begin position="317"/>
        <end position="331"/>
    </location>
</feature>
<evidence type="ECO:0000259" key="6">
    <source>
        <dbReference type="PROSITE" id="PS00624"/>
    </source>
</evidence>
<keyword evidence="4" id="KW-0285">Flavoprotein</keyword>
<dbReference type="SUPFAM" id="SSF51905">
    <property type="entry name" value="FAD/NAD(P)-binding domain"/>
    <property type="match status" value="1"/>
</dbReference>
<dbReference type="OrthoDB" id="269227at2759"/>
<dbReference type="InterPro" id="IPR012132">
    <property type="entry name" value="GMC_OxRdtase"/>
</dbReference>
<dbReference type="GO" id="GO:0050660">
    <property type="term" value="F:flavin adenine dinucleotide binding"/>
    <property type="evidence" value="ECO:0007669"/>
    <property type="project" value="InterPro"/>
</dbReference>
<feature type="chain" id="PRO_5025669801" evidence="5">
    <location>
        <begin position="18"/>
        <end position="619"/>
    </location>
</feature>
<dbReference type="Proteomes" id="UP000799537">
    <property type="component" value="Unassembled WGS sequence"/>
</dbReference>
<evidence type="ECO:0000256" key="4">
    <source>
        <dbReference type="PIRSR" id="PIRSR000137-2"/>
    </source>
</evidence>
<evidence type="ECO:0000313" key="7">
    <source>
        <dbReference type="EMBL" id="KAF2169724.1"/>
    </source>
</evidence>
<comment type="similarity">
    <text evidence="1">Belongs to the GMC oxidoreductase family.</text>
</comment>
<keyword evidence="5" id="KW-0732">Signal</keyword>
<accession>A0A6A6CRD8</accession>
<protein>
    <submittedName>
        <fullName evidence="7">GMC oxidoreductase</fullName>
    </submittedName>
</protein>
<dbReference type="GO" id="GO:0016614">
    <property type="term" value="F:oxidoreductase activity, acting on CH-OH group of donors"/>
    <property type="evidence" value="ECO:0007669"/>
    <property type="project" value="InterPro"/>
</dbReference>
<feature type="binding site" evidence="4">
    <location>
        <begin position="554"/>
        <end position="555"/>
    </location>
    <ligand>
        <name>FAD</name>
        <dbReference type="ChEBI" id="CHEBI:57692"/>
    </ligand>
</feature>
<feature type="active site" description="Proton donor" evidence="3">
    <location>
        <position position="555"/>
    </location>
</feature>
<organism evidence="7 8">
    <name type="scientific">Zasmidium cellare ATCC 36951</name>
    <dbReference type="NCBI Taxonomy" id="1080233"/>
    <lineage>
        <taxon>Eukaryota</taxon>
        <taxon>Fungi</taxon>
        <taxon>Dikarya</taxon>
        <taxon>Ascomycota</taxon>
        <taxon>Pezizomycotina</taxon>
        <taxon>Dothideomycetes</taxon>
        <taxon>Dothideomycetidae</taxon>
        <taxon>Mycosphaerellales</taxon>
        <taxon>Mycosphaerellaceae</taxon>
        <taxon>Zasmidium</taxon>
    </lineage>
</organism>
<dbReference type="Pfam" id="PF00732">
    <property type="entry name" value="GMC_oxred_N"/>
    <property type="match status" value="1"/>
</dbReference>
<dbReference type="InterPro" id="IPR036188">
    <property type="entry name" value="FAD/NAD-bd_sf"/>
</dbReference>
<dbReference type="PANTHER" id="PTHR11552">
    <property type="entry name" value="GLUCOSE-METHANOL-CHOLINE GMC OXIDOREDUCTASE"/>
    <property type="match status" value="1"/>
</dbReference>
<dbReference type="GO" id="GO:0044550">
    <property type="term" value="P:secondary metabolite biosynthetic process"/>
    <property type="evidence" value="ECO:0007669"/>
    <property type="project" value="TreeGrafter"/>
</dbReference>
<dbReference type="InterPro" id="IPR000172">
    <property type="entry name" value="GMC_OxRdtase_N"/>
</dbReference>
<keyword evidence="2" id="KW-0325">Glycoprotein</keyword>
<dbReference type="InterPro" id="IPR007867">
    <property type="entry name" value="GMC_OxRtase_C"/>
</dbReference>
<evidence type="ECO:0000256" key="1">
    <source>
        <dbReference type="ARBA" id="ARBA00010790"/>
    </source>
</evidence>
<dbReference type="PANTHER" id="PTHR11552:SF138">
    <property type="entry name" value="DEHYDROGENASE PKFF-RELATED"/>
    <property type="match status" value="1"/>
</dbReference>
<reference evidence="7" key="1">
    <citation type="journal article" date="2020" name="Stud. Mycol.">
        <title>101 Dothideomycetes genomes: a test case for predicting lifestyles and emergence of pathogens.</title>
        <authorList>
            <person name="Haridas S."/>
            <person name="Albert R."/>
            <person name="Binder M."/>
            <person name="Bloem J."/>
            <person name="Labutti K."/>
            <person name="Salamov A."/>
            <person name="Andreopoulos B."/>
            <person name="Baker S."/>
            <person name="Barry K."/>
            <person name="Bills G."/>
            <person name="Bluhm B."/>
            <person name="Cannon C."/>
            <person name="Castanera R."/>
            <person name="Culley D."/>
            <person name="Daum C."/>
            <person name="Ezra D."/>
            <person name="Gonzalez J."/>
            <person name="Henrissat B."/>
            <person name="Kuo A."/>
            <person name="Liang C."/>
            <person name="Lipzen A."/>
            <person name="Lutzoni F."/>
            <person name="Magnuson J."/>
            <person name="Mondo S."/>
            <person name="Nolan M."/>
            <person name="Ohm R."/>
            <person name="Pangilinan J."/>
            <person name="Park H.-J."/>
            <person name="Ramirez L."/>
            <person name="Alfaro M."/>
            <person name="Sun H."/>
            <person name="Tritt A."/>
            <person name="Yoshinaga Y."/>
            <person name="Zwiers L.-H."/>
            <person name="Turgeon B."/>
            <person name="Goodwin S."/>
            <person name="Spatafora J."/>
            <person name="Crous P."/>
            <person name="Grigoriev I."/>
        </authorList>
    </citation>
    <scope>NUCLEOTIDE SEQUENCE</scope>
    <source>
        <strain evidence="7">ATCC 36951</strain>
    </source>
</reference>
<dbReference type="Pfam" id="PF05199">
    <property type="entry name" value="GMC_oxred_C"/>
    <property type="match status" value="1"/>
</dbReference>
<feature type="active site" description="Proton acceptor" evidence="3">
    <location>
        <position position="599"/>
    </location>
</feature>
<dbReference type="Gene3D" id="3.30.560.10">
    <property type="entry name" value="Glucose Oxidase, domain 3"/>
    <property type="match status" value="1"/>
</dbReference>
<feature type="signal peptide" evidence="5">
    <location>
        <begin position="1"/>
        <end position="17"/>
    </location>
</feature>
<dbReference type="GeneID" id="54569489"/>
<evidence type="ECO:0000256" key="5">
    <source>
        <dbReference type="SAM" id="SignalP"/>
    </source>
</evidence>
<feature type="binding site" evidence="4">
    <location>
        <begin position="600"/>
        <end position="601"/>
    </location>
    <ligand>
        <name>FAD</name>
        <dbReference type="ChEBI" id="CHEBI:57692"/>
    </ligand>
</feature>
<dbReference type="PROSITE" id="PS00624">
    <property type="entry name" value="GMC_OXRED_2"/>
    <property type="match status" value="1"/>
</dbReference>
<sequence length="619" mass="66350">MMWKAIPLLASAGVVAAQGLLNQTLGYLEGTPGLNTTYDYVVVGAGTAGLAVAARLSESGKYSVAVIEAGTFYQVTDPLLATTPAGDVVFVGASAIDNNPLVDWNFYTTPQAGANNRTIHYTRGKCLGGSSARNFMIYQRGTRASYAQWANLVNDQSFQFDALLPYFKKSCDFTPPNTQKRAANATVSYNPGAFTPGAGPLHVSYANYAQTFDSYLQPSFNQIGMPTADDFNSGSLGGIQYCASTIDPAREIHASSQETFLNEALVQNRTNLKVYQLTMAKKVLFDKNKKATGVLVEAAGVLPFVITAKREVVVSAGAFQSPQILMVSGIGPENQLTANGIPVLVSNPNVGQNMQDHVFAGPTYRVNVETFTRLANDPVYIAEQFAGPYSLNQSGPLTNPVADMLGWEKVPADLLANFTPQAQAELAQYPPDWPHIEYISGAGYVGQFNSLLLTQPKDGYQYATVLATLVAPRSRGNVTIVSADTNVLPIINPNWLTSPTDQQVAVAAFKRARQAFAAPALQKIVIGEEYFPGPDVNTDEEILANYANTMLTVWHASCTCAMGTSIRNGAVVDSHARVLGVTGLRVVDASAFALLPPGHPQSTIYMLAEKVADQMLKGQ</sequence>
<evidence type="ECO:0000313" key="8">
    <source>
        <dbReference type="Proteomes" id="UP000799537"/>
    </source>
</evidence>
<dbReference type="Gene3D" id="3.50.50.60">
    <property type="entry name" value="FAD/NAD(P)-binding domain"/>
    <property type="match status" value="1"/>
</dbReference>
<keyword evidence="4" id="KW-0274">FAD</keyword>
<dbReference type="AlphaFoldDB" id="A0A6A6CRD8"/>
<name>A0A6A6CRD8_ZASCE</name>
<proteinExistence type="inferred from homology"/>
<dbReference type="RefSeq" id="XP_033670613.1">
    <property type="nucleotide sequence ID" value="XM_033816217.1"/>
</dbReference>
<dbReference type="PIRSF" id="PIRSF000137">
    <property type="entry name" value="Alcohol_oxidase"/>
    <property type="match status" value="1"/>
</dbReference>
<dbReference type="SUPFAM" id="SSF54373">
    <property type="entry name" value="FAD-linked reductases, C-terminal domain"/>
    <property type="match status" value="1"/>
</dbReference>
<gene>
    <name evidence="7" type="ORF">M409DRAFT_64759</name>
</gene>
<comment type="cofactor">
    <cofactor evidence="4">
        <name>FAD</name>
        <dbReference type="ChEBI" id="CHEBI:57692"/>
    </cofactor>
</comment>
<evidence type="ECO:0000256" key="2">
    <source>
        <dbReference type="ARBA" id="ARBA00023180"/>
    </source>
</evidence>
<dbReference type="EMBL" id="ML993587">
    <property type="protein sequence ID" value="KAF2169724.1"/>
    <property type="molecule type" value="Genomic_DNA"/>
</dbReference>